<dbReference type="AlphaFoldDB" id="A0A9E2L2A3"/>
<evidence type="ECO:0000256" key="1">
    <source>
        <dbReference type="SAM" id="SignalP"/>
    </source>
</evidence>
<comment type="caution">
    <text evidence="2">The sequence shown here is derived from an EMBL/GenBank/DDBJ whole genome shotgun (WGS) entry which is preliminary data.</text>
</comment>
<protein>
    <submittedName>
        <fullName evidence="2">Uncharacterized protein</fullName>
    </submittedName>
</protein>
<sequence>MLFLCVLVLLLGGLSSCELIEGAFGSNEKPSATPLENLIGTWKTEGYDERNFVTVNFGTGDVQARVAYVFSSGSIIFDRQVQDVNSYPVRSVLTLEKVDENYIYVKSSDSSVTPYYFQYQNGQKVLYVGTIGPLYKSN</sequence>
<proteinExistence type="predicted"/>
<evidence type="ECO:0000313" key="2">
    <source>
        <dbReference type="EMBL" id="MBU3849801.1"/>
    </source>
</evidence>
<keyword evidence="1" id="KW-0732">Signal</keyword>
<reference evidence="2" key="1">
    <citation type="journal article" date="2021" name="PeerJ">
        <title>Extensive microbial diversity within the chicken gut microbiome revealed by metagenomics and culture.</title>
        <authorList>
            <person name="Gilroy R."/>
            <person name="Ravi A."/>
            <person name="Getino M."/>
            <person name="Pursley I."/>
            <person name="Horton D.L."/>
            <person name="Alikhan N.F."/>
            <person name="Baker D."/>
            <person name="Gharbi K."/>
            <person name="Hall N."/>
            <person name="Watson M."/>
            <person name="Adriaenssens E.M."/>
            <person name="Foster-Nyarko E."/>
            <person name="Jarju S."/>
            <person name="Secka A."/>
            <person name="Antonio M."/>
            <person name="Oren A."/>
            <person name="Chaudhuri R.R."/>
            <person name="La Ragione R."/>
            <person name="Hildebrand F."/>
            <person name="Pallen M.J."/>
        </authorList>
    </citation>
    <scope>NUCLEOTIDE SEQUENCE</scope>
    <source>
        <strain evidence="2">Gambia15-2214</strain>
    </source>
</reference>
<feature type="signal peptide" evidence="1">
    <location>
        <begin position="1"/>
        <end position="20"/>
    </location>
</feature>
<organism evidence="2 3">
    <name type="scientific">Candidatus Treponema excrementipullorum</name>
    <dbReference type="NCBI Taxonomy" id="2838768"/>
    <lineage>
        <taxon>Bacteria</taxon>
        <taxon>Pseudomonadati</taxon>
        <taxon>Spirochaetota</taxon>
        <taxon>Spirochaetia</taxon>
        <taxon>Spirochaetales</taxon>
        <taxon>Treponemataceae</taxon>
        <taxon>Treponema</taxon>
    </lineage>
</organism>
<evidence type="ECO:0000313" key="3">
    <source>
        <dbReference type="Proteomes" id="UP000823914"/>
    </source>
</evidence>
<name>A0A9E2L2A3_9SPIR</name>
<dbReference type="Proteomes" id="UP000823914">
    <property type="component" value="Unassembled WGS sequence"/>
</dbReference>
<gene>
    <name evidence="2" type="ORF">IAA16_04470</name>
</gene>
<dbReference type="EMBL" id="JAHLFV010000105">
    <property type="protein sequence ID" value="MBU3849801.1"/>
    <property type="molecule type" value="Genomic_DNA"/>
</dbReference>
<feature type="chain" id="PRO_5039174708" evidence="1">
    <location>
        <begin position="21"/>
        <end position="138"/>
    </location>
</feature>
<accession>A0A9E2L2A3</accession>
<reference evidence="2" key="2">
    <citation type="submission" date="2021-04" db="EMBL/GenBank/DDBJ databases">
        <authorList>
            <person name="Gilroy R."/>
        </authorList>
    </citation>
    <scope>NUCLEOTIDE SEQUENCE</scope>
    <source>
        <strain evidence="2">Gambia15-2214</strain>
    </source>
</reference>